<protein>
    <submittedName>
        <fullName evidence="2">Uncharacterized protein</fullName>
    </submittedName>
</protein>
<reference evidence="1" key="2">
    <citation type="journal article" date="2016" name="Mol. Ecol.">
        <title>Population genomics of the filarial nematode parasite Wuchereria bancrofti from mosquitoes.</title>
        <authorList>
            <person name="Small S.T."/>
            <person name="Reimer L.J."/>
            <person name="Tisch D.J."/>
            <person name="King C.L."/>
            <person name="Christensen B.M."/>
            <person name="Siba P.M."/>
            <person name="Kazura J.W."/>
            <person name="Serre D."/>
            <person name="Zimmerman P.A."/>
        </authorList>
    </citation>
    <scope>NUCLEOTIDE SEQUENCE</scope>
    <source>
        <strain evidence="1">pt0022</strain>
    </source>
</reference>
<accession>A0AAF5PXQ3</accession>
<dbReference type="WBParaSite" id="mrna-Wban_07151">
    <property type="protein sequence ID" value="mrna-Wban_07151"/>
    <property type="gene ID" value="Wban_07151"/>
</dbReference>
<dbReference type="Proteomes" id="UP000093561">
    <property type="component" value="Unassembled WGS sequence"/>
</dbReference>
<dbReference type="AlphaFoldDB" id="A0AAF5PXQ3"/>
<reference evidence="1" key="1">
    <citation type="submission" date="2015-03" db="EMBL/GenBank/DDBJ databases">
        <title>Wuchereria bancrofti Genome Sequencing Papua New Guinea Strain.</title>
        <authorList>
            <person name="Small S.T."/>
            <person name="Serre D."/>
            <person name="Zimmerman P.A."/>
        </authorList>
    </citation>
    <scope>NUCLEOTIDE SEQUENCE [LARGE SCALE GENOMIC DNA]</scope>
    <source>
        <strain evidence="1">pt0022</strain>
    </source>
</reference>
<name>A0AAF5PXQ3_WUCBA</name>
<evidence type="ECO:0000313" key="1">
    <source>
        <dbReference type="Proteomes" id="UP000093561"/>
    </source>
</evidence>
<reference evidence="2" key="3">
    <citation type="submission" date="2024-02" db="UniProtKB">
        <authorList>
            <consortium name="WormBaseParasite"/>
        </authorList>
    </citation>
    <scope>IDENTIFICATION</scope>
    <source>
        <strain evidence="2">pt0022</strain>
    </source>
</reference>
<proteinExistence type="predicted"/>
<sequence length="31" mass="3652">MLFCKLAKKYLENQNNANPYVLLCSICQELF</sequence>
<evidence type="ECO:0000313" key="2">
    <source>
        <dbReference type="WBParaSite" id="mrna-Wban_07151"/>
    </source>
</evidence>
<organism evidence="1 2">
    <name type="scientific">Wuchereria bancrofti</name>
    <dbReference type="NCBI Taxonomy" id="6293"/>
    <lineage>
        <taxon>Eukaryota</taxon>
        <taxon>Metazoa</taxon>
        <taxon>Ecdysozoa</taxon>
        <taxon>Nematoda</taxon>
        <taxon>Chromadorea</taxon>
        <taxon>Rhabditida</taxon>
        <taxon>Spirurina</taxon>
        <taxon>Spiruromorpha</taxon>
        <taxon>Filarioidea</taxon>
        <taxon>Onchocercidae</taxon>
        <taxon>Wuchereria</taxon>
    </lineage>
</organism>